<name>A0A8D5FQG8_9BACT</name>
<dbReference type="GO" id="GO:0090313">
    <property type="term" value="P:regulation of protein targeting to membrane"/>
    <property type="evidence" value="ECO:0007669"/>
    <property type="project" value="TreeGrafter"/>
</dbReference>
<organism evidence="4 5">
    <name type="scientific">Desulfomarina profundi</name>
    <dbReference type="NCBI Taxonomy" id="2772557"/>
    <lineage>
        <taxon>Bacteria</taxon>
        <taxon>Pseudomonadati</taxon>
        <taxon>Thermodesulfobacteriota</taxon>
        <taxon>Desulfobulbia</taxon>
        <taxon>Desulfobulbales</taxon>
        <taxon>Desulfobulbaceae</taxon>
        <taxon>Desulfomarina</taxon>
    </lineage>
</organism>
<accession>A0A8D5FQG8</accession>
<dbReference type="RefSeq" id="WP_228854290.1">
    <property type="nucleotide sequence ID" value="NZ_AP024086.1"/>
</dbReference>
<evidence type="ECO:0000259" key="3">
    <source>
        <dbReference type="Pfam" id="PF05170"/>
    </source>
</evidence>
<proteinExistence type="predicted"/>
<feature type="domain" description="AsmA" evidence="3">
    <location>
        <begin position="380"/>
        <end position="519"/>
    </location>
</feature>
<dbReference type="PANTHER" id="PTHR30441:SF4">
    <property type="entry name" value="PROTEIN ASMA"/>
    <property type="match status" value="1"/>
</dbReference>
<dbReference type="PANTHER" id="PTHR30441">
    <property type="entry name" value="DUF748 DOMAIN-CONTAINING PROTEIN"/>
    <property type="match status" value="1"/>
</dbReference>
<dbReference type="Pfam" id="PF05170">
    <property type="entry name" value="AsmA"/>
    <property type="match status" value="2"/>
</dbReference>
<feature type="region of interest" description="Disordered" evidence="1">
    <location>
        <begin position="674"/>
        <end position="699"/>
    </location>
</feature>
<dbReference type="EMBL" id="AP024086">
    <property type="protein sequence ID" value="BCL61875.1"/>
    <property type="molecule type" value="Genomic_DNA"/>
</dbReference>
<protein>
    <recommendedName>
        <fullName evidence="3">AsmA domain-containing protein</fullName>
    </recommendedName>
</protein>
<reference evidence="4" key="1">
    <citation type="submission" date="2020-09" db="EMBL/GenBank/DDBJ databases">
        <title>Desulfogranum mesoprofundum gen. nov., sp. nov., a novel mesophilic, sulfate-reducing chemolithoautotroph isolated from a deep-sea hydrothermal vent chimney in the Suiyo Seamount.</title>
        <authorList>
            <person name="Hashimoto Y."/>
            <person name="Nakagawa S."/>
        </authorList>
    </citation>
    <scope>NUCLEOTIDE SEQUENCE</scope>
    <source>
        <strain evidence="4">KT2</strain>
    </source>
</reference>
<dbReference type="GO" id="GO:0005886">
    <property type="term" value="C:plasma membrane"/>
    <property type="evidence" value="ECO:0007669"/>
    <property type="project" value="TreeGrafter"/>
</dbReference>
<dbReference type="InterPro" id="IPR007844">
    <property type="entry name" value="AsmA"/>
</dbReference>
<evidence type="ECO:0000313" key="4">
    <source>
        <dbReference type="EMBL" id="BCL61875.1"/>
    </source>
</evidence>
<keyword evidence="2" id="KW-0812">Transmembrane</keyword>
<feature type="domain" description="AsmA" evidence="3">
    <location>
        <begin position="1"/>
        <end position="142"/>
    </location>
</feature>
<gene>
    <name evidence="4" type="ORF">DGMP_25680</name>
</gene>
<dbReference type="KEGG" id="dbk:DGMP_25680"/>
<keyword evidence="2" id="KW-1133">Transmembrane helix</keyword>
<dbReference type="InterPro" id="IPR052894">
    <property type="entry name" value="AsmA-related"/>
</dbReference>
<dbReference type="Proteomes" id="UP000826725">
    <property type="component" value="Chromosome"/>
</dbReference>
<keyword evidence="2" id="KW-0472">Membrane</keyword>
<feature type="transmembrane region" description="Helical" evidence="2">
    <location>
        <begin position="7"/>
        <end position="30"/>
    </location>
</feature>
<feature type="compositionally biased region" description="Basic residues" evidence="1">
    <location>
        <begin position="674"/>
        <end position="686"/>
    </location>
</feature>
<evidence type="ECO:0000256" key="1">
    <source>
        <dbReference type="SAM" id="MobiDB-lite"/>
    </source>
</evidence>
<sequence>MKKFFKYGVVPVVIVVFLFTVTVILLPALINVRQYIPEIEKQISARIGRTCSLGPDLSLSLFPSVSVSFSDFSIGNPRGFTSDTFMKIDSLEAKIKLLPLLKKQLKISRFIVGGLKVNLERNGDGRENWIFDKGLTEQQESGWWRGLSLLFEQGTGDLLGITDGAVTWNDGVNNREFQISDLMLLLKDVAPDSPASLECVAAFRGTPVRLDGTIGPLKSLVRQNRLPVDLHLKMTELFNAGIKGRLMVADRQPSWNIIVDIPAVSLRKILEKFQFRRLLQFADFSAFNSLSLRTAINGSQQQMSFENGVASFDDSRLTFSGSVKNLFNPEIQFLADIDQVDLDRYIQAGKKADHTQTDPGADGGKVSGVGLQGFKIDGIVKSEKLIFRGHQLSSGMVHLVVDDHLLQADPLSFSLYSGNVHSKIVVNFQGEVPETSLNLVMEGVDITPLLHDLFGSEPVSGRGNMALNLSSVGSGFSEMLTNLEGRGALMLEKGILSGYDFQSVFGEGEMEKQTAAEDSEQDDSDRLNTTFTELSSEFVFHGGILENTSTSLQTSFGKIVVAGDIDFTGRTLDLQLVRSDLLEGGKTTANNKKDGRFLRIAGSFSGVRIDRGGEKERETPVAPGEKVDVKKLVDEKLPSPVEDDVKDLVGKSLIDPEIVARRFGLQPEIIRRKKEKKKFRKGRGKVRISPLRKEPFLQL</sequence>
<evidence type="ECO:0000313" key="5">
    <source>
        <dbReference type="Proteomes" id="UP000826725"/>
    </source>
</evidence>
<dbReference type="AlphaFoldDB" id="A0A8D5FQG8"/>
<evidence type="ECO:0000256" key="2">
    <source>
        <dbReference type="SAM" id="Phobius"/>
    </source>
</evidence>
<keyword evidence="5" id="KW-1185">Reference proteome</keyword>